<comment type="subcellular location">
    <subcellularLocation>
        <location evidence="8">Cytoplasm</location>
    </subcellularLocation>
</comment>
<dbReference type="SUPFAM" id="SSF50249">
    <property type="entry name" value="Nucleic acid-binding proteins"/>
    <property type="match status" value="1"/>
</dbReference>
<evidence type="ECO:0000256" key="8">
    <source>
        <dbReference type="HAMAP-Rule" id="MF_00534"/>
    </source>
</evidence>
<protein>
    <recommendedName>
        <fullName evidence="8">Asparagine--tRNA ligase</fullName>
        <ecNumber evidence="8">6.1.1.22</ecNumber>
    </recommendedName>
    <alternativeName>
        <fullName evidence="8">Asparaginyl-tRNA synthetase</fullName>
        <shortName evidence="8">AsnRS</shortName>
    </alternativeName>
</protein>
<dbReference type="RefSeq" id="WP_080626591.1">
    <property type="nucleotide sequence ID" value="NZ_CP012839.1"/>
</dbReference>
<evidence type="ECO:0000259" key="9">
    <source>
        <dbReference type="PROSITE" id="PS50862"/>
    </source>
</evidence>
<dbReference type="InterPro" id="IPR004522">
    <property type="entry name" value="Asn-tRNA-ligase"/>
</dbReference>
<dbReference type="GO" id="GO:0005737">
    <property type="term" value="C:cytoplasm"/>
    <property type="evidence" value="ECO:0007669"/>
    <property type="project" value="UniProtKB-SubCell"/>
</dbReference>
<dbReference type="PANTHER" id="PTHR22594">
    <property type="entry name" value="ASPARTYL/LYSYL-TRNA SYNTHETASE"/>
    <property type="match status" value="1"/>
</dbReference>
<dbReference type="InterPro" id="IPR006195">
    <property type="entry name" value="aa-tRNA-synth_II"/>
</dbReference>
<dbReference type="NCBIfam" id="NF003037">
    <property type="entry name" value="PRK03932.1"/>
    <property type="match status" value="1"/>
</dbReference>
<dbReference type="EC" id="6.1.1.22" evidence="8"/>
<keyword evidence="6 8" id="KW-0648">Protein biosynthesis</keyword>
<name>A0A1V0HKN0_9ENTR</name>
<reference evidence="10 11" key="1">
    <citation type="submission" date="2015-10" db="EMBL/GenBank/DDBJ databases">
        <title>Survey of human and primate louse endosymbionts.</title>
        <authorList>
            <person name="Boyd B.M."/>
        </authorList>
    </citation>
    <scope>NUCLEOTIDE SEQUENCE [LARGE SCALE GENOMIC DNA]</scope>
    <source>
        <strain evidence="10 11">PTSK</strain>
    </source>
</reference>
<dbReference type="Proteomes" id="UP000242793">
    <property type="component" value="Chromosome"/>
</dbReference>
<dbReference type="Gene3D" id="2.40.50.140">
    <property type="entry name" value="Nucleic acid-binding proteins"/>
    <property type="match status" value="1"/>
</dbReference>
<evidence type="ECO:0000256" key="3">
    <source>
        <dbReference type="ARBA" id="ARBA00022598"/>
    </source>
</evidence>
<dbReference type="SUPFAM" id="SSF55681">
    <property type="entry name" value="Class II aaRS and biotin synthetases"/>
    <property type="match status" value="1"/>
</dbReference>
<dbReference type="InterPro" id="IPR002312">
    <property type="entry name" value="Asp/Asn-tRNA-synth_IIb"/>
</dbReference>
<evidence type="ECO:0000313" key="10">
    <source>
        <dbReference type="EMBL" id="ARC53379.1"/>
    </source>
</evidence>
<evidence type="ECO:0000313" key="11">
    <source>
        <dbReference type="Proteomes" id="UP000242793"/>
    </source>
</evidence>
<evidence type="ECO:0000256" key="7">
    <source>
        <dbReference type="ARBA" id="ARBA00023146"/>
    </source>
</evidence>
<feature type="domain" description="Aminoacyl-transfer RNA synthetases class-II family profile" evidence="9">
    <location>
        <begin position="139"/>
        <end position="453"/>
    </location>
</feature>
<dbReference type="PRINTS" id="PR01042">
    <property type="entry name" value="TRNASYNTHASP"/>
</dbReference>
<evidence type="ECO:0000256" key="1">
    <source>
        <dbReference type="ARBA" id="ARBA00008226"/>
    </source>
</evidence>
<sequence length="463" mass="53861">MTLVSIADIFDRKVHLGEEIKVQGWVKSRRDYKGFSFIDMYDGSCLNFLQIIVRRELVQNYQTEILSITTGFSLEVTGVLSPSIGKDQKFELLSTDVKIIGKIKNPESYPISIKKHSVEYLREVAHLRPRTNIIGSVSRIRSDLIYFIHSFLRKEGYFLVSTPIITTVDTEKSSKMFFVSSIDLDELLAKGSEEIDFDKDFFGIKTFLTVSGQLNLEAYACSLRKVYSFGPTFRAEPSTTMKHLAEFWMLEVEASFLNLSELIEFSEKMLKYLFRKIADYRKQDLLFLSKKTGTNILKRLDQFIQSDVIQVEYYDVIKILNKKRFNVKSLEKDISSEQERYLTERYFKNSIVIKNHPKSIKPFYMKINKDQKTVASMDLLLPKLGEIVGGSQREENFSIIHQNMIEKGINVKNYEWYLDLRRYGTVPHSGFGLGFERLVSYITGMKNVRDVIPFPRTMRNARF</sequence>
<gene>
    <name evidence="8" type="primary">asnS</name>
    <name evidence="10" type="ORF">AOQ87_01770</name>
</gene>
<dbReference type="InterPro" id="IPR012340">
    <property type="entry name" value="NA-bd_OB-fold"/>
</dbReference>
<evidence type="ECO:0000256" key="5">
    <source>
        <dbReference type="ARBA" id="ARBA00022840"/>
    </source>
</evidence>
<dbReference type="GO" id="GO:0006421">
    <property type="term" value="P:asparaginyl-tRNA aminoacylation"/>
    <property type="evidence" value="ECO:0007669"/>
    <property type="project" value="UniProtKB-UniRule"/>
</dbReference>
<keyword evidence="11" id="KW-1185">Reference proteome</keyword>
<evidence type="ECO:0000256" key="6">
    <source>
        <dbReference type="ARBA" id="ARBA00022917"/>
    </source>
</evidence>
<dbReference type="AlphaFoldDB" id="A0A1V0HKN0"/>
<dbReference type="NCBIfam" id="TIGR00457">
    <property type="entry name" value="asnS"/>
    <property type="match status" value="1"/>
</dbReference>
<dbReference type="PANTHER" id="PTHR22594:SF34">
    <property type="entry name" value="ASPARAGINE--TRNA LIGASE, MITOCHONDRIAL-RELATED"/>
    <property type="match status" value="1"/>
</dbReference>
<dbReference type="HAMAP" id="MF_00534">
    <property type="entry name" value="Asn_tRNA_synth"/>
    <property type="match status" value="1"/>
</dbReference>
<evidence type="ECO:0000256" key="2">
    <source>
        <dbReference type="ARBA" id="ARBA00022490"/>
    </source>
</evidence>
<keyword evidence="3 8" id="KW-0436">Ligase</keyword>
<dbReference type="FunFam" id="3.30.930.10:FF:000016">
    <property type="entry name" value="Asparagine--tRNA ligase"/>
    <property type="match status" value="1"/>
</dbReference>
<dbReference type="Gene3D" id="3.30.930.10">
    <property type="entry name" value="Bira Bifunctional Protein, Domain 2"/>
    <property type="match status" value="1"/>
</dbReference>
<dbReference type="Pfam" id="PF01336">
    <property type="entry name" value="tRNA_anti-codon"/>
    <property type="match status" value="1"/>
</dbReference>
<keyword evidence="2 8" id="KW-0963">Cytoplasm</keyword>
<keyword evidence="7 8" id="KW-0030">Aminoacyl-tRNA synthetase</keyword>
<dbReference type="KEGG" id="rped:AOQ87_01770"/>
<evidence type="ECO:0000256" key="4">
    <source>
        <dbReference type="ARBA" id="ARBA00022741"/>
    </source>
</evidence>
<accession>A0A1V0HKN0</accession>
<dbReference type="EMBL" id="CP012839">
    <property type="protein sequence ID" value="ARC53379.1"/>
    <property type="molecule type" value="Genomic_DNA"/>
</dbReference>
<proteinExistence type="inferred from homology"/>
<comment type="catalytic activity">
    <reaction evidence="8">
        <text>tRNA(Asn) + L-asparagine + ATP = L-asparaginyl-tRNA(Asn) + AMP + diphosphate + H(+)</text>
        <dbReference type="Rhea" id="RHEA:11180"/>
        <dbReference type="Rhea" id="RHEA-COMP:9659"/>
        <dbReference type="Rhea" id="RHEA-COMP:9674"/>
        <dbReference type="ChEBI" id="CHEBI:15378"/>
        <dbReference type="ChEBI" id="CHEBI:30616"/>
        <dbReference type="ChEBI" id="CHEBI:33019"/>
        <dbReference type="ChEBI" id="CHEBI:58048"/>
        <dbReference type="ChEBI" id="CHEBI:78442"/>
        <dbReference type="ChEBI" id="CHEBI:78515"/>
        <dbReference type="ChEBI" id="CHEBI:456215"/>
        <dbReference type="EC" id="6.1.1.22"/>
    </reaction>
</comment>
<dbReference type="GO" id="GO:0005524">
    <property type="term" value="F:ATP binding"/>
    <property type="evidence" value="ECO:0007669"/>
    <property type="project" value="UniProtKB-UniRule"/>
</dbReference>
<dbReference type="CDD" id="cd04318">
    <property type="entry name" value="EcAsnRS_like_N"/>
    <property type="match status" value="1"/>
</dbReference>
<organism evidence="10 11">
    <name type="scientific">Candidatus Riesia pediculischaeffi</name>
    <dbReference type="NCBI Taxonomy" id="428411"/>
    <lineage>
        <taxon>Bacteria</taxon>
        <taxon>Pseudomonadati</taxon>
        <taxon>Pseudomonadota</taxon>
        <taxon>Gammaproteobacteria</taxon>
        <taxon>Enterobacterales</taxon>
        <taxon>Enterobacteriaceae</taxon>
        <taxon>Candidatus Riesia</taxon>
    </lineage>
</organism>
<comment type="subunit">
    <text evidence="8">Homodimer.</text>
</comment>
<dbReference type="PROSITE" id="PS50862">
    <property type="entry name" value="AA_TRNA_LIGASE_II"/>
    <property type="match status" value="1"/>
</dbReference>
<dbReference type="Pfam" id="PF00152">
    <property type="entry name" value="tRNA-synt_2"/>
    <property type="match status" value="1"/>
</dbReference>
<dbReference type="STRING" id="428411.AOQ87_01770"/>
<dbReference type="GO" id="GO:0004816">
    <property type="term" value="F:asparagine-tRNA ligase activity"/>
    <property type="evidence" value="ECO:0007669"/>
    <property type="project" value="UniProtKB-UniRule"/>
</dbReference>
<dbReference type="InterPro" id="IPR004364">
    <property type="entry name" value="Aa-tRNA-synt_II"/>
</dbReference>
<dbReference type="InterPro" id="IPR045864">
    <property type="entry name" value="aa-tRNA-synth_II/BPL/LPL"/>
</dbReference>
<dbReference type="InterPro" id="IPR004365">
    <property type="entry name" value="NA-bd_OB_tRNA"/>
</dbReference>
<dbReference type="GO" id="GO:0003676">
    <property type="term" value="F:nucleic acid binding"/>
    <property type="evidence" value="ECO:0007669"/>
    <property type="project" value="InterPro"/>
</dbReference>
<keyword evidence="4 8" id="KW-0547">Nucleotide-binding</keyword>
<keyword evidence="5 8" id="KW-0067">ATP-binding</keyword>
<comment type="similarity">
    <text evidence="1 8">Belongs to the class-II aminoacyl-tRNA synthetase family.</text>
</comment>